<reference evidence="3 4" key="1">
    <citation type="submission" date="2016-10" db="EMBL/GenBank/DDBJ databases">
        <authorList>
            <person name="de Groot N.N."/>
        </authorList>
    </citation>
    <scope>NUCLEOTIDE SEQUENCE [LARGE SCALE GENOMIC DNA]</scope>
    <source>
        <strain evidence="3 4">DSM 11443</strain>
    </source>
</reference>
<feature type="signal peptide" evidence="1">
    <location>
        <begin position="1"/>
        <end position="18"/>
    </location>
</feature>
<dbReference type="OrthoDB" id="9809788at2"/>
<dbReference type="InterPro" id="IPR009683">
    <property type="entry name" value="Extensin-like_C"/>
</dbReference>
<evidence type="ECO:0000256" key="1">
    <source>
        <dbReference type="SAM" id="SignalP"/>
    </source>
</evidence>
<dbReference type="STRING" id="74348.SAMN04488523_101270"/>
<keyword evidence="4" id="KW-1185">Reference proteome</keyword>
<proteinExistence type="predicted"/>
<evidence type="ECO:0000313" key="3">
    <source>
        <dbReference type="EMBL" id="SFD53462.1"/>
    </source>
</evidence>
<dbReference type="RefSeq" id="WP_093922014.1">
    <property type="nucleotide sequence ID" value="NZ_FOMW01000001.1"/>
</dbReference>
<gene>
    <name evidence="3" type="ORF">SAMN04488523_101270</name>
</gene>
<dbReference type="EMBL" id="FOMW01000001">
    <property type="protein sequence ID" value="SFD53462.1"/>
    <property type="molecule type" value="Genomic_DNA"/>
</dbReference>
<accession>A0A1I1T4F9</accession>
<feature type="chain" id="PRO_5011543407" evidence="1">
    <location>
        <begin position="19"/>
        <end position="264"/>
    </location>
</feature>
<evidence type="ECO:0000313" key="4">
    <source>
        <dbReference type="Proteomes" id="UP000198977"/>
    </source>
</evidence>
<name>A0A1I1T4F9_9RHOB</name>
<keyword evidence="1" id="KW-0732">Signal</keyword>
<organism evidence="3 4">
    <name type="scientific">Sulfitobacter brevis</name>
    <dbReference type="NCBI Taxonomy" id="74348"/>
    <lineage>
        <taxon>Bacteria</taxon>
        <taxon>Pseudomonadati</taxon>
        <taxon>Pseudomonadota</taxon>
        <taxon>Alphaproteobacteria</taxon>
        <taxon>Rhodobacterales</taxon>
        <taxon>Roseobacteraceae</taxon>
        <taxon>Sulfitobacter</taxon>
    </lineage>
</organism>
<sequence>MKRLLLIPLLITSQCTWAQTPESSLRPMERSGGTGVQSVQVAPSGAISQPARDIGDDEVRERGGLFKSLRPLFRSGKDEKVGRAERKLRAKGAVCGDLSIQGETVGAVDGRIDACGIENAVRVRSVSGIALSQSALMDCTTASALKKWVEGSAKPALSKTGGGLKGLRVAAHYICRTRNNQAGGKVSEHGKGRAIDISGFQLANGSEISVLQGWSAGGTSKVMRRMHGGACGPFGTVLGPDADRYHQDHFHFDTARYRAGTYCQ</sequence>
<dbReference type="AlphaFoldDB" id="A0A1I1T4F9"/>
<dbReference type="Pfam" id="PF06904">
    <property type="entry name" value="Extensin-like_C"/>
    <property type="match status" value="1"/>
</dbReference>
<feature type="domain" description="Extensin-like C-terminal" evidence="2">
    <location>
        <begin position="113"/>
        <end position="264"/>
    </location>
</feature>
<evidence type="ECO:0000259" key="2">
    <source>
        <dbReference type="Pfam" id="PF06904"/>
    </source>
</evidence>
<dbReference type="Proteomes" id="UP000198977">
    <property type="component" value="Unassembled WGS sequence"/>
</dbReference>
<protein>
    <submittedName>
        <fullName evidence="3">Extensin-like protein C-terminus</fullName>
    </submittedName>
</protein>